<feature type="region of interest" description="Disordered" evidence="5">
    <location>
        <begin position="349"/>
        <end position="413"/>
    </location>
</feature>
<feature type="chain" id="PRO_5022782532" description="Dystroglycan-type cadherin-like domain-containing protein" evidence="7">
    <location>
        <begin position="21"/>
        <end position="492"/>
    </location>
</feature>
<keyword evidence="3 6" id="KW-1133">Transmembrane helix</keyword>
<sequence length="492" mass="51246">MPVRPVVPLVVSFFPAFAQAFSFSFGTPTQCDDLSLSWTGGTAPFELTLIPVFGTPRNISIPSSAFSNGRGSYKTQVPFTSNHKLVIAMSDATGFGSGGVSDLVNVGQSVGNVNCNTTDPGVDFDYQLNTALQQCRPYTFSEYTGAVQPITIAGIIPGGNVFYVQPPSGPTSFDWTADVAAGTSVIWAVTDARGRQGGTSDVQSVGITNDASCLLANAPSSTSNPPSATSSIASTSTLNTGSGSSSTAPAASATTSPSSDPTNSVSTAAIAGTVIGGLVAVAAVVTLLLFCLKNRRSRWPYAHRDSHRLDSVDLTQEPIAYQVSPYPYTPNTAHMPQSSAYSEADFMDAQGRGPVYPLPPLPSEPPPFDPYGTPQPQTPHTPGTSFGERPRRQSRQSAGSSAAGRRKAAMAGVTSYQAPSRFILHNDMEEIMPDENGVVELPPQYSEARKPIPGLSAQNSEQSSTASAPSASTAATPLEEPPSPPGLPPPHS</sequence>
<protein>
    <recommendedName>
        <fullName evidence="10">Dystroglycan-type cadherin-like domain-containing protein</fullName>
    </recommendedName>
</protein>
<evidence type="ECO:0000256" key="7">
    <source>
        <dbReference type="SAM" id="SignalP"/>
    </source>
</evidence>
<evidence type="ECO:0000256" key="4">
    <source>
        <dbReference type="ARBA" id="ARBA00023136"/>
    </source>
</evidence>
<evidence type="ECO:0000256" key="5">
    <source>
        <dbReference type="SAM" id="MobiDB-lite"/>
    </source>
</evidence>
<dbReference type="InterPro" id="IPR051694">
    <property type="entry name" value="Immunoregulatory_rcpt-like"/>
</dbReference>
<evidence type="ECO:0000256" key="6">
    <source>
        <dbReference type="SAM" id="Phobius"/>
    </source>
</evidence>
<organism evidence="8 9">
    <name type="scientific">Heliocybe sulcata</name>
    <dbReference type="NCBI Taxonomy" id="5364"/>
    <lineage>
        <taxon>Eukaryota</taxon>
        <taxon>Fungi</taxon>
        <taxon>Dikarya</taxon>
        <taxon>Basidiomycota</taxon>
        <taxon>Agaricomycotina</taxon>
        <taxon>Agaricomycetes</taxon>
        <taxon>Gloeophyllales</taxon>
        <taxon>Gloeophyllaceae</taxon>
        <taxon>Heliocybe</taxon>
    </lineage>
</organism>
<comment type="subcellular location">
    <subcellularLocation>
        <location evidence="1">Membrane</location>
        <topology evidence="1">Single-pass membrane protein</topology>
    </subcellularLocation>
</comment>
<evidence type="ECO:0000256" key="2">
    <source>
        <dbReference type="ARBA" id="ARBA00022692"/>
    </source>
</evidence>
<evidence type="ECO:0000256" key="3">
    <source>
        <dbReference type="ARBA" id="ARBA00022989"/>
    </source>
</evidence>
<feature type="compositionally biased region" description="Low complexity" evidence="5">
    <location>
        <begin position="370"/>
        <end position="384"/>
    </location>
</feature>
<dbReference type="STRING" id="5364.A0A5C3NHW2"/>
<dbReference type="Proteomes" id="UP000305948">
    <property type="component" value="Unassembled WGS sequence"/>
</dbReference>
<keyword evidence="4 6" id="KW-0472">Membrane</keyword>
<feature type="compositionally biased region" description="Low complexity" evidence="5">
    <location>
        <begin position="463"/>
        <end position="478"/>
    </location>
</feature>
<dbReference type="EMBL" id="ML213503">
    <property type="protein sequence ID" value="TFK56983.1"/>
    <property type="molecule type" value="Genomic_DNA"/>
</dbReference>
<dbReference type="GO" id="GO:0016020">
    <property type="term" value="C:membrane"/>
    <property type="evidence" value="ECO:0007669"/>
    <property type="project" value="UniProtKB-SubCell"/>
</dbReference>
<dbReference type="OrthoDB" id="2591431at2759"/>
<reference evidence="8 9" key="1">
    <citation type="journal article" date="2019" name="Nat. Ecol. Evol.">
        <title>Megaphylogeny resolves global patterns of mushroom evolution.</title>
        <authorList>
            <person name="Varga T."/>
            <person name="Krizsan K."/>
            <person name="Foldi C."/>
            <person name="Dima B."/>
            <person name="Sanchez-Garcia M."/>
            <person name="Sanchez-Ramirez S."/>
            <person name="Szollosi G.J."/>
            <person name="Szarkandi J.G."/>
            <person name="Papp V."/>
            <person name="Albert L."/>
            <person name="Andreopoulos W."/>
            <person name="Angelini C."/>
            <person name="Antonin V."/>
            <person name="Barry K.W."/>
            <person name="Bougher N.L."/>
            <person name="Buchanan P."/>
            <person name="Buyck B."/>
            <person name="Bense V."/>
            <person name="Catcheside P."/>
            <person name="Chovatia M."/>
            <person name="Cooper J."/>
            <person name="Damon W."/>
            <person name="Desjardin D."/>
            <person name="Finy P."/>
            <person name="Geml J."/>
            <person name="Haridas S."/>
            <person name="Hughes K."/>
            <person name="Justo A."/>
            <person name="Karasinski D."/>
            <person name="Kautmanova I."/>
            <person name="Kiss B."/>
            <person name="Kocsube S."/>
            <person name="Kotiranta H."/>
            <person name="LaButti K.M."/>
            <person name="Lechner B.E."/>
            <person name="Liimatainen K."/>
            <person name="Lipzen A."/>
            <person name="Lukacs Z."/>
            <person name="Mihaltcheva S."/>
            <person name="Morgado L.N."/>
            <person name="Niskanen T."/>
            <person name="Noordeloos M.E."/>
            <person name="Ohm R.A."/>
            <person name="Ortiz-Santana B."/>
            <person name="Ovrebo C."/>
            <person name="Racz N."/>
            <person name="Riley R."/>
            <person name="Savchenko A."/>
            <person name="Shiryaev A."/>
            <person name="Soop K."/>
            <person name="Spirin V."/>
            <person name="Szebenyi C."/>
            <person name="Tomsovsky M."/>
            <person name="Tulloss R.E."/>
            <person name="Uehling J."/>
            <person name="Grigoriev I.V."/>
            <person name="Vagvolgyi C."/>
            <person name="Papp T."/>
            <person name="Martin F.M."/>
            <person name="Miettinen O."/>
            <person name="Hibbett D.S."/>
            <person name="Nagy L.G."/>
        </authorList>
    </citation>
    <scope>NUCLEOTIDE SEQUENCE [LARGE SCALE GENOMIC DNA]</scope>
    <source>
        <strain evidence="8 9">OMC1185</strain>
    </source>
</reference>
<name>A0A5C3NHW2_9AGAM</name>
<evidence type="ECO:0000313" key="9">
    <source>
        <dbReference type="Proteomes" id="UP000305948"/>
    </source>
</evidence>
<feature type="signal peptide" evidence="7">
    <location>
        <begin position="1"/>
        <end position="20"/>
    </location>
</feature>
<feature type="compositionally biased region" description="Low complexity" evidence="5">
    <location>
        <begin position="218"/>
        <end position="259"/>
    </location>
</feature>
<dbReference type="PANTHER" id="PTHR15549">
    <property type="entry name" value="PAIRED IMMUNOGLOBULIN-LIKE TYPE 2 RECEPTOR"/>
    <property type="match status" value="1"/>
</dbReference>
<feature type="compositionally biased region" description="Pro residues" evidence="5">
    <location>
        <begin position="479"/>
        <end position="492"/>
    </location>
</feature>
<dbReference type="AlphaFoldDB" id="A0A5C3NHW2"/>
<feature type="compositionally biased region" description="Pro residues" evidence="5">
    <location>
        <begin position="356"/>
        <end position="369"/>
    </location>
</feature>
<accession>A0A5C3NHW2</accession>
<evidence type="ECO:0008006" key="10">
    <source>
        <dbReference type="Google" id="ProtNLM"/>
    </source>
</evidence>
<dbReference type="GO" id="GO:0071944">
    <property type="term" value="C:cell periphery"/>
    <property type="evidence" value="ECO:0007669"/>
    <property type="project" value="UniProtKB-ARBA"/>
</dbReference>
<proteinExistence type="predicted"/>
<keyword evidence="7" id="KW-0732">Signal</keyword>
<evidence type="ECO:0000256" key="1">
    <source>
        <dbReference type="ARBA" id="ARBA00004167"/>
    </source>
</evidence>
<feature type="transmembrane region" description="Helical" evidence="6">
    <location>
        <begin position="268"/>
        <end position="292"/>
    </location>
</feature>
<keyword evidence="9" id="KW-1185">Reference proteome</keyword>
<keyword evidence="2 6" id="KW-0812">Transmembrane</keyword>
<feature type="region of interest" description="Disordered" evidence="5">
    <location>
        <begin position="218"/>
        <end position="264"/>
    </location>
</feature>
<evidence type="ECO:0000313" key="8">
    <source>
        <dbReference type="EMBL" id="TFK56983.1"/>
    </source>
</evidence>
<feature type="region of interest" description="Disordered" evidence="5">
    <location>
        <begin position="438"/>
        <end position="492"/>
    </location>
</feature>
<gene>
    <name evidence="8" type="ORF">OE88DRAFT_1650518</name>
</gene>